<name>A0A1D8KAW5_9GAMM</name>
<dbReference type="InterPro" id="IPR009003">
    <property type="entry name" value="Peptidase_S1_PA"/>
</dbReference>
<dbReference type="Pfam" id="PF13365">
    <property type="entry name" value="Trypsin_2"/>
    <property type="match status" value="1"/>
</dbReference>
<keyword evidence="2" id="KW-1185">Reference proteome</keyword>
<evidence type="ECO:0000313" key="2">
    <source>
        <dbReference type="Proteomes" id="UP000095342"/>
    </source>
</evidence>
<gene>
    <name evidence="1" type="ORF">BJI67_14235</name>
</gene>
<dbReference type="Gene3D" id="2.40.10.120">
    <property type="match status" value="1"/>
</dbReference>
<accession>A0A1D8KAW5</accession>
<proteinExistence type="predicted"/>
<dbReference type="SUPFAM" id="SSF50494">
    <property type="entry name" value="Trypsin-like serine proteases"/>
    <property type="match status" value="1"/>
</dbReference>
<dbReference type="EMBL" id="CP017448">
    <property type="protein sequence ID" value="AOV18067.1"/>
    <property type="molecule type" value="Genomic_DNA"/>
</dbReference>
<dbReference type="RefSeq" id="WP_070073597.1">
    <property type="nucleotide sequence ID" value="NZ_CP017448.1"/>
</dbReference>
<dbReference type="KEGG" id="aaeo:BJI67_14235"/>
<sequence>MRIDTLAKRLMFNTVRVDTVLEDGSQGSGTGFVVSHQGPHGLRRFIVTNRHLVEDVRSGGLVFTQGRDGQPLIGTRFELEIEEFPHAWFLHPDPEVDLAIVPMAPLERAAREQGVQLYYHGIDTALVPDAATVGAFDALEEVLFIGYPNGVWDHVNLLPIQRRGTTATPVGMDFEGRPEFLIDAAVYPGSSGSPVFLFRPEGVSPAGGARAPLYFLGVIAAVFFREEENQLVAGPVPASTQPCGVVRQSEMIDLGLVIKSKVVVELIEEYCRRWRE</sequence>
<dbReference type="AlphaFoldDB" id="A0A1D8KAW5"/>
<dbReference type="Proteomes" id="UP000095342">
    <property type="component" value="Chromosome"/>
</dbReference>
<organism evidence="1 2">
    <name type="scientific">Acidihalobacter aeolianus</name>
    <dbReference type="NCBI Taxonomy" id="2792603"/>
    <lineage>
        <taxon>Bacteria</taxon>
        <taxon>Pseudomonadati</taxon>
        <taxon>Pseudomonadota</taxon>
        <taxon>Gammaproteobacteria</taxon>
        <taxon>Chromatiales</taxon>
        <taxon>Ectothiorhodospiraceae</taxon>
        <taxon>Acidihalobacter</taxon>
    </lineage>
</organism>
<protein>
    <submittedName>
        <fullName evidence="1">Trypsin</fullName>
    </submittedName>
</protein>
<evidence type="ECO:0000313" key="1">
    <source>
        <dbReference type="EMBL" id="AOV18067.1"/>
    </source>
</evidence>
<reference evidence="1 2" key="1">
    <citation type="submission" date="2016-09" db="EMBL/GenBank/DDBJ databases">
        <title>Acidihalobacter prosperus V6 (DSM14174).</title>
        <authorList>
            <person name="Khaleque H.N."/>
            <person name="Ramsay J.P."/>
            <person name="Murphy R.J.T."/>
            <person name="Kaksonen A.H."/>
            <person name="Boxall N.J."/>
            <person name="Watkin E.L.J."/>
        </authorList>
    </citation>
    <scope>NUCLEOTIDE SEQUENCE [LARGE SCALE GENOMIC DNA]</scope>
    <source>
        <strain evidence="1 2">V6</strain>
    </source>
</reference>